<dbReference type="EMBL" id="JAWWNJ010000081">
    <property type="protein sequence ID" value="KAK7001917.1"/>
    <property type="molecule type" value="Genomic_DNA"/>
</dbReference>
<gene>
    <name evidence="1" type="ORF">R3P38DRAFT_3283747</name>
</gene>
<keyword evidence="2" id="KW-1185">Reference proteome</keyword>
<evidence type="ECO:0000313" key="1">
    <source>
        <dbReference type="EMBL" id="KAK7001917.1"/>
    </source>
</evidence>
<accession>A0AAW0A725</accession>
<sequence>MTVAIYEGSEKELKDEWDEYIALQTRLRHPNVLQLFGVANSQGLYAAIFHDEHKSFEQMSDAYSVTPTQRIYFRKFWTTEFEAHGPYIAFMINAPSLTPRSRSTSWFHRSGKLCLEVHSSRHKKLGANIPPSVLPNATIHSPKYLLPPAEVSRMIDFIDLELYHCRLSGMFESRIISLARHSSIRPYSIVKHVAGNLQEMAFLPQIHYDTPIWEPDVNGILFDKFPPNGWSSFLLSGNEMRCSSFQLTLTTDWMRCPWRNFNRYLEFRERFAWSAQANYIFGRPGMESSSCSYIDLILARYCLTSEIPPSLEIVLFLPPPWSFFSTDLTRCCFPKDEPYWSFDQSGKECLSSKEASDLGLPQIELEIDVFHHFVNEALLKDIRTFHTRKGFNPGSQEVAKHLGVQLYCFGDEGDPVPSPVCRPDFEDWGAGEDQMSDIHSGNTTPISDYMESDDDQILYPRIAPSI</sequence>
<protein>
    <recommendedName>
        <fullName evidence="3">Serine-threonine/tyrosine-protein kinase catalytic domain-containing protein</fullName>
    </recommendedName>
</protein>
<dbReference type="AlphaFoldDB" id="A0AAW0A725"/>
<proteinExistence type="predicted"/>
<evidence type="ECO:0008006" key="3">
    <source>
        <dbReference type="Google" id="ProtNLM"/>
    </source>
</evidence>
<dbReference type="Proteomes" id="UP001362999">
    <property type="component" value="Unassembled WGS sequence"/>
</dbReference>
<comment type="caution">
    <text evidence="1">The sequence shown here is derived from an EMBL/GenBank/DDBJ whole genome shotgun (WGS) entry which is preliminary data.</text>
</comment>
<evidence type="ECO:0000313" key="2">
    <source>
        <dbReference type="Proteomes" id="UP001362999"/>
    </source>
</evidence>
<reference evidence="1 2" key="1">
    <citation type="journal article" date="2024" name="J Genomics">
        <title>Draft genome sequencing and assembly of Favolaschia claudopus CIRM-BRFM 2984 isolated from oak limbs.</title>
        <authorList>
            <person name="Navarro D."/>
            <person name="Drula E."/>
            <person name="Chaduli D."/>
            <person name="Cazenave R."/>
            <person name="Ahrendt S."/>
            <person name="Wang J."/>
            <person name="Lipzen A."/>
            <person name="Daum C."/>
            <person name="Barry K."/>
            <person name="Grigoriev I.V."/>
            <person name="Favel A."/>
            <person name="Rosso M.N."/>
            <person name="Martin F."/>
        </authorList>
    </citation>
    <scope>NUCLEOTIDE SEQUENCE [LARGE SCALE GENOMIC DNA]</scope>
    <source>
        <strain evidence="1 2">CIRM-BRFM 2984</strain>
    </source>
</reference>
<name>A0AAW0A725_9AGAR</name>
<organism evidence="1 2">
    <name type="scientific">Favolaschia claudopus</name>
    <dbReference type="NCBI Taxonomy" id="2862362"/>
    <lineage>
        <taxon>Eukaryota</taxon>
        <taxon>Fungi</taxon>
        <taxon>Dikarya</taxon>
        <taxon>Basidiomycota</taxon>
        <taxon>Agaricomycotina</taxon>
        <taxon>Agaricomycetes</taxon>
        <taxon>Agaricomycetidae</taxon>
        <taxon>Agaricales</taxon>
        <taxon>Marasmiineae</taxon>
        <taxon>Mycenaceae</taxon>
        <taxon>Favolaschia</taxon>
    </lineage>
</organism>